<dbReference type="PANTHER" id="PTHR46566:SF2">
    <property type="entry name" value="ATP-DEPENDENT 6-PHOSPHOFRUCTOKINASE ISOZYME 2"/>
    <property type="match status" value="1"/>
</dbReference>
<dbReference type="CDD" id="cd01164">
    <property type="entry name" value="FruK_PfkB_like"/>
    <property type="match status" value="1"/>
</dbReference>
<evidence type="ECO:0000256" key="3">
    <source>
        <dbReference type="ARBA" id="ARBA00022741"/>
    </source>
</evidence>
<comment type="caution">
    <text evidence="7">The sequence shown here is derived from an EMBL/GenBank/DDBJ whole genome shotgun (WGS) entry which is preliminary data.</text>
</comment>
<evidence type="ECO:0000256" key="5">
    <source>
        <dbReference type="ARBA" id="ARBA00022840"/>
    </source>
</evidence>
<dbReference type="InterPro" id="IPR011611">
    <property type="entry name" value="PfkB_dom"/>
</dbReference>
<dbReference type="GO" id="GO:0016052">
    <property type="term" value="P:carbohydrate catabolic process"/>
    <property type="evidence" value="ECO:0007669"/>
    <property type="project" value="UniProtKB-ARBA"/>
</dbReference>
<dbReference type="GO" id="GO:0005524">
    <property type="term" value="F:ATP binding"/>
    <property type="evidence" value="ECO:0007669"/>
    <property type="project" value="UniProtKB-KW"/>
</dbReference>
<evidence type="ECO:0000259" key="6">
    <source>
        <dbReference type="Pfam" id="PF00294"/>
    </source>
</evidence>
<name>A0A645BXI0_9ZZZZ</name>
<evidence type="ECO:0000313" key="7">
    <source>
        <dbReference type="EMBL" id="MPM66434.1"/>
    </source>
</evidence>
<dbReference type="InterPro" id="IPR017583">
    <property type="entry name" value="Tagatose/fructose_Pkinase"/>
</dbReference>
<dbReference type="NCBIfam" id="TIGR03828">
    <property type="entry name" value="pfkB"/>
    <property type="match status" value="1"/>
</dbReference>
<evidence type="ECO:0000256" key="2">
    <source>
        <dbReference type="ARBA" id="ARBA00022679"/>
    </source>
</evidence>
<keyword evidence="5" id="KW-0067">ATP-binding</keyword>
<reference evidence="7" key="1">
    <citation type="submission" date="2019-08" db="EMBL/GenBank/DDBJ databases">
        <authorList>
            <person name="Kucharzyk K."/>
            <person name="Murdoch R.W."/>
            <person name="Higgins S."/>
            <person name="Loffler F."/>
        </authorList>
    </citation>
    <scope>NUCLEOTIDE SEQUENCE</scope>
</reference>
<dbReference type="InterPro" id="IPR022463">
    <property type="entry name" value="1-PFruKinase"/>
</dbReference>
<evidence type="ECO:0000256" key="1">
    <source>
        <dbReference type="ARBA" id="ARBA00010688"/>
    </source>
</evidence>
<dbReference type="GO" id="GO:0008662">
    <property type="term" value="F:1-phosphofructokinase activity"/>
    <property type="evidence" value="ECO:0007669"/>
    <property type="project" value="InterPro"/>
</dbReference>
<keyword evidence="4 7" id="KW-0418">Kinase</keyword>
<keyword evidence="2 7" id="KW-0808">Transferase</keyword>
<dbReference type="Gene3D" id="3.40.1190.20">
    <property type="match status" value="1"/>
</dbReference>
<dbReference type="AlphaFoldDB" id="A0A645BXI0"/>
<comment type="similarity">
    <text evidence="1">Belongs to the carbohydrate kinase PfkB family.</text>
</comment>
<dbReference type="GO" id="GO:0044281">
    <property type="term" value="P:small molecule metabolic process"/>
    <property type="evidence" value="ECO:0007669"/>
    <property type="project" value="UniProtKB-ARBA"/>
</dbReference>
<dbReference type="EMBL" id="VSSQ01021081">
    <property type="protein sequence ID" value="MPM66434.1"/>
    <property type="molecule type" value="Genomic_DNA"/>
</dbReference>
<proteinExistence type="inferred from homology"/>
<dbReference type="FunFam" id="3.40.1190.20:FF:000001">
    <property type="entry name" value="Phosphofructokinase"/>
    <property type="match status" value="1"/>
</dbReference>
<accession>A0A645BXI0</accession>
<dbReference type="SUPFAM" id="SSF53613">
    <property type="entry name" value="Ribokinase-like"/>
    <property type="match status" value="1"/>
</dbReference>
<dbReference type="EC" id="2.7.1.144" evidence="7"/>
<sequence>MNTDVLTVTLNPSIDRTVYLTELIPHELNRAARTQVDPGGKGINVARVLQNFGVPVLATGLIAGEQGRLLLRQLDELGVETDFLQVSGETRTNLKLFDLSNQKITEINEHGCPVDAKDLTSFVQKFNQLLPTCEIVVLSGSTPPGIPDNFYYECIEDAKKAHKKVILDADGEAFRLGLKAIPYAVKPNLHELEHLTGRSLTQPEEIVAAIKDLLATGISLVMVSMGKNGAFIADHKTILYAKTWDITARGATGAGDSMVGATAYALLQGLSLTELAKFAVAAGTVTACKTGTRICEFDEVSRSLGLVTIETQA</sequence>
<dbReference type="PANTHER" id="PTHR46566">
    <property type="entry name" value="1-PHOSPHOFRUCTOKINASE-RELATED"/>
    <property type="match status" value="1"/>
</dbReference>
<feature type="domain" description="Carbohydrate kinase PfkB" evidence="6">
    <location>
        <begin position="10"/>
        <end position="295"/>
    </location>
</feature>
<dbReference type="GO" id="GO:0005829">
    <property type="term" value="C:cytosol"/>
    <property type="evidence" value="ECO:0007669"/>
    <property type="project" value="TreeGrafter"/>
</dbReference>
<dbReference type="PIRSF" id="PIRSF000535">
    <property type="entry name" value="1PFK/6PFK/LacC"/>
    <property type="match status" value="1"/>
</dbReference>
<keyword evidence="3" id="KW-0547">Nucleotide-binding</keyword>
<evidence type="ECO:0000256" key="4">
    <source>
        <dbReference type="ARBA" id="ARBA00022777"/>
    </source>
</evidence>
<dbReference type="InterPro" id="IPR029056">
    <property type="entry name" value="Ribokinase-like"/>
</dbReference>
<dbReference type="Pfam" id="PF00294">
    <property type="entry name" value="PfkB"/>
    <property type="match status" value="1"/>
</dbReference>
<dbReference type="GO" id="GO:0009024">
    <property type="term" value="F:tagatose-6-phosphate kinase activity"/>
    <property type="evidence" value="ECO:0007669"/>
    <property type="project" value="UniProtKB-EC"/>
</dbReference>
<dbReference type="NCBIfam" id="TIGR03168">
    <property type="entry name" value="1-PFK"/>
    <property type="match status" value="1"/>
</dbReference>
<gene>
    <name evidence="7" type="primary">lacC_14</name>
    <name evidence="7" type="ORF">SDC9_113341</name>
</gene>
<protein>
    <submittedName>
        <fullName evidence="7">Tagatose-6-phosphate kinase</fullName>
        <ecNumber evidence="7">2.7.1.144</ecNumber>
    </submittedName>
</protein>
<organism evidence="7">
    <name type="scientific">bioreactor metagenome</name>
    <dbReference type="NCBI Taxonomy" id="1076179"/>
    <lineage>
        <taxon>unclassified sequences</taxon>
        <taxon>metagenomes</taxon>
        <taxon>ecological metagenomes</taxon>
    </lineage>
</organism>